<evidence type="ECO:0000313" key="9">
    <source>
        <dbReference type="EMBL" id="CAB4368196.1"/>
    </source>
</evidence>
<dbReference type="InterPro" id="IPR046457">
    <property type="entry name" value="PMI_typeI_cat"/>
</dbReference>
<evidence type="ECO:0000256" key="6">
    <source>
        <dbReference type="ARBA" id="ARBA00022833"/>
    </source>
</evidence>
<evidence type="ECO:0000256" key="5">
    <source>
        <dbReference type="ARBA" id="ARBA00022723"/>
    </source>
</evidence>
<dbReference type="GO" id="GO:0009298">
    <property type="term" value="P:GDP-mannose biosynthetic process"/>
    <property type="evidence" value="ECO:0007669"/>
    <property type="project" value="InterPro"/>
</dbReference>
<comment type="similarity">
    <text evidence="3">Belongs to the mannose-6-phosphate isomerase type 1 family.</text>
</comment>
<dbReference type="SUPFAM" id="SSF51182">
    <property type="entry name" value="RmlC-like cupins"/>
    <property type="match status" value="1"/>
</dbReference>
<dbReference type="EMBL" id="CAETWZ010000100">
    <property type="protein sequence ID" value="CAB4368196.1"/>
    <property type="molecule type" value="Genomic_DNA"/>
</dbReference>
<evidence type="ECO:0000256" key="4">
    <source>
        <dbReference type="ARBA" id="ARBA00011956"/>
    </source>
</evidence>
<dbReference type="PRINTS" id="PR00714">
    <property type="entry name" value="MAN6PISMRASE"/>
</dbReference>
<keyword evidence="5" id="KW-0479">Metal-binding</keyword>
<dbReference type="PIRSF" id="PIRSF001480">
    <property type="entry name" value="Mannose-6-phosphate_isomerase"/>
    <property type="match status" value="1"/>
</dbReference>
<evidence type="ECO:0000256" key="3">
    <source>
        <dbReference type="ARBA" id="ARBA00010772"/>
    </source>
</evidence>
<evidence type="ECO:0000313" key="11">
    <source>
        <dbReference type="EMBL" id="CAB4762508.1"/>
    </source>
</evidence>
<organism evidence="9">
    <name type="scientific">freshwater metagenome</name>
    <dbReference type="NCBI Taxonomy" id="449393"/>
    <lineage>
        <taxon>unclassified sequences</taxon>
        <taxon>metagenomes</taxon>
        <taxon>ecological metagenomes</taxon>
    </lineage>
</organism>
<feature type="domain" description="Phosphomannose isomerase type I catalytic" evidence="8">
    <location>
        <begin position="8"/>
        <end position="130"/>
    </location>
</feature>
<name>A0A6J6AH07_9ZZZZ</name>
<dbReference type="PANTHER" id="PTHR10309:SF0">
    <property type="entry name" value="MANNOSE-6-PHOSPHATE ISOMERASE"/>
    <property type="match status" value="1"/>
</dbReference>
<evidence type="ECO:0000313" key="10">
    <source>
        <dbReference type="EMBL" id="CAB4681438.1"/>
    </source>
</evidence>
<dbReference type="EMBL" id="CAEZXA010000121">
    <property type="protein sequence ID" value="CAB4681438.1"/>
    <property type="molecule type" value="Genomic_DNA"/>
</dbReference>
<dbReference type="InterPro" id="IPR001250">
    <property type="entry name" value="Man6P_Isoase-1"/>
</dbReference>
<sequence length="343" mass="37694">MFRRVIGAPQHYDWGDPTFIPQLFQFPAGAQPWAEMWFGTHPAAPSRLDSEDGPLLSDDIGDMTMLVKVLACAAPLSLQTHPTRQQAERGFARENATGIALNDSKRIYKDASDKPELLIALTEFEALCGFDTIDSSIARLQQFGWHDEADVLDQNGIDGYLLWAFDQRTAPSMTSVPDWMTRLSDAYPTDRALRVAPLLHHVVLQPGQAISLPAGNLHAYLHGAGLEVMASSDNVVRAGFTSKHVDVAELLRVVDTSPLAHPVSSPGDNGHWMEYISPSAAFSVASTSWENLHTVEASTSHRFFFGPVGDDATPDMTWLPAGESHNFKTMPGTHNVAWMFTQN</sequence>
<gene>
    <name evidence="10" type="ORF">UFOPK2334_01200</name>
    <name evidence="11" type="ORF">UFOPK2870_00753</name>
    <name evidence="9" type="ORF">UFOPK4179_00993</name>
</gene>
<dbReference type="GO" id="GO:0005975">
    <property type="term" value="P:carbohydrate metabolic process"/>
    <property type="evidence" value="ECO:0007669"/>
    <property type="project" value="InterPro"/>
</dbReference>
<accession>A0A6J6AH07</accession>
<reference evidence="9" key="1">
    <citation type="submission" date="2020-05" db="EMBL/GenBank/DDBJ databases">
        <authorList>
            <person name="Chiriac C."/>
            <person name="Salcher M."/>
            <person name="Ghai R."/>
            <person name="Kavagutti S V."/>
        </authorList>
    </citation>
    <scope>NUCLEOTIDE SEQUENCE</scope>
</reference>
<comment type="cofactor">
    <cofactor evidence="2">
        <name>Zn(2+)</name>
        <dbReference type="ChEBI" id="CHEBI:29105"/>
    </cofactor>
</comment>
<dbReference type="AlphaFoldDB" id="A0A6J6AH07"/>
<proteinExistence type="inferred from homology"/>
<dbReference type="PANTHER" id="PTHR10309">
    <property type="entry name" value="MANNOSE-6-PHOSPHATE ISOMERASE"/>
    <property type="match status" value="1"/>
</dbReference>
<keyword evidence="6" id="KW-0862">Zinc</keyword>
<evidence type="ECO:0000256" key="2">
    <source>
        <dbReference type="ARBA" id="ARBA00001947"/>
    </source>
</evidence>
<comment type="catalytic activity">
    <reaction evidence="1">
        <text>D-mannose 6-phosphate = D-fructose 6-phosphate</text>
        <dbReference type="Rhea" id="RHEA:12356"/>
        <dbReference type="ChEBI" id="CHEBI:58735"/>
        <dbReference type="ChEBI" id="CHEBI:61527"/>
        <dbReference type="EC" id="5.3.1.8"/>
    </reaction>
</comment>
<dbReference type="GO" id="GO:0004476">
    <property type="term" value="F:mannose-6-phosphate isomerase activity"/>
    <property type="evidence" value="ECO:0007669"/>
    <property type="project" value="UniProtKB-EC"/>
</dbReference>
<dbReference type="NCBIfam" id="TIGR00218">
    <property type="entry name" value="manA"/>
    <property type="match status" value="1"/>
</dbReference>
<dbReference type="Gene3D" id="2.60.120.10">
    <property type="entry name" value="Jelly Rolls"/>
    <property type="match status" value="2"/>
</dbReference>
<dbReference type="CDD" id="cd07011">
    <property type="entry name" value="cupin_PMI_type_I_N"/>
    <property type="match status" value="1"/>
</dbReference>
<dbReference type="EMBL" id="CAEZZL010000051">
    <property type="protein sequence ID" value="CAB4762508.1"/>
    <property type="molecule type" value="Genomic_DNA"/>
</dbReference>
<protein>
    <recommendedName>
        <fullName evidence="4">mannose-6-phosphate isomerase</fullName>
        <ecNumber evidence="4">5.3.1.8</ecNumber>
    </recommendedName>
</protein>
<dbReference type="InterPro" id="IPR016305">
    <property type="entry name" value="Mannose-6-P_Isomerase"/>
</dbReference>
<dbReference type="EC" id="5.3.1.8" evidence="4"/>
<evidence type="ECO:0000259" key="8">
    <source>
        <dbReference type="Pfam" id="PF20511"/>
    </source>
</evidence>
<dbReference type="GO" id="GO:0005829">
    <property type="term" value="C:cytosol"/>
    <property type="evidence" value="ECO:0007669"/>
    <property type="project" value="TreeGrafter"/>
</dbReference>
<evidence type="ECO:0000256" key="7">
    <source>
        <dbReference type="ARBA" id="ARBA00023235"/>
    </source>
</evidence>
<dbReference type="InterPro" id="IPR011051">
    <property type="entry name" value="RmlC_Cupin_sf"/>
</dbReference>
<dbReference type="Pfam" id="PF20511">
    <property type="entry name" value="PMI_typeI_cat"/>
    <property type="match status" value="1"/>
</dbReference>
<evidence type="ECO:0000256" key="1">
    <source>
        <dbReference type="ARBA" id="ARBA00000757"/>
    </source>
</evidence>
<dbReference type="InterPro" id="IPR014710">
    <property type="entry name" value="RmlC-like_jellyroll"/>
</dbReference>
<dbReference type="GO" id="GO:0008270">
    <property type="term" value="F:zinc ion binding"/>
    <property type="evidence" value="ECO:0007669"/>
    <property type="project" value="InterPro"/>
</dbReference>
<keyword evidence="7" id="KW-0413">Isomerase</keyword>